<comment type="caution">
    <text evidence="7">The sequence shown here is derived from an EMBL/GenBank/DDBJ whole genome shotgun (WGS) entry which is preliminary data.</text>
</comment>
<name>A0ABD5U9B4_9EURY</name>
<reference evidence="7 8" key="1">
    <citation type="journal article" date="2019" name="Int. J. Syst. Evol. Microbiol.">
        <title>The Global Catalogue of Microorganisms (GCM) 10K type strain sequencing project: providing services to taxonomists for standard genome sequencing and annotation.</title>
        <authorList>
            <consortium name="The Broad Institute Genomics Platform"/>
            <consortium name="The Broad Institute Genome Sequencing Center for Infectious Disease"/>
            <person name="Wu L."/>
            <person name="Ma J."/>
        </authorList>
    </citation>
    <scope>NUCLEOTIDE SEQUENCE [LARGE SCALE GENOMIC DNA]</scope>
    <source>
        <strain evidence="7 8">PSRA2</strain>
    </source>
</reference>
<protein>
    <submittedName>
        <fullName evidence="7">Lysylphosphatidylglycerol synthase domain-containing protein</fullName>
    </submittedName>
</protein>
<keyword evidence="3 6" id="KW-0812">Transmembrane</keyword>
<dbReference type="Pfam" id="PF03706">
    <property type="entry name" value="LPG_synthase_TM"/>
    <property type="match status" value="1"/>
</dbReference>
<dbReference type="Proteomes" id="UP001596406">
    <property type="component" value="Unassembled WGS sequence"/>
</dbReference>
<evidence type="ECO:0000313" key="7">
    <source>
        <dbReference type="EMBL" id="MFC6835398.1"/>
    </source>
</evidence>
<dbReference type="InterPro" id="IPR022791">
    <property type="entry name" value="L-PG_synthase/AglD"/>
</dbReference>
<keyword evidence="2" id="KW-1003">Cell membrane</keyword>
<feature type="transmembrane region" description="Helical" evidence="6">
    <location>
        <begin position="154"/>
        <end position="172"/>
    </location>
</feature>
<evidence type="ECO:0000256" key="2">
    <source>
        <dbReference type="ARBA" id="ARBA00022475"/>
    </source>
</evidence>
<evidence type="ECO:0000256" key="1">
    <source>
        <dbReference type="ARBA" id="ARBA00004651"/>
    </source>
</evidence>
<keyword evidence="8" id="KW-1185">Reference proteome</keyword>
<sequence>MRRTVRLAVGLVLGGGALAAYLLLVGPERVLGRAAAVAPWAVGVVLALVVAEAAVDGVGVWASVKPLGDGLTAGRSVQFAFAGDFFDTLSPAGPVSSEPIMARFFSVATATTYSEALGVRGVAKYVKSGAQLFVSTALVGALVAGGGTPRSVGVTLGGAAVLLVLVGGVLVYTRDLLSGSLVVALTPVVSQLSALLSDASHGRETVAAALDRFWMRVLHFRGEPGLLGLIALGGVLEQVLTAGALWVALAGTGTPVALVPIVAVIPLPRAASVLPVPGSLGAYDALLGGALALMTGATAAGAAAAVLIVRTFELGLSLGAGGVATSFLRGWRP</sequence>
<gene>
    <name evidence="7" type="ORF">ACFQHK_02620</name>
</gene>
<proteinExistence type="predicted"/>
<evidence type="ECO:0000256" key="5">
    <source>
        <dbReference type="ARBA" id="ARBA00023136"/>
    </source>
</evidence>
<feature type="transmembrane region" description="Helical" evidence="6">
    <location>
        <begin position="217"/>
        <end position="236"/>
    </location>
</feature>
<feature type="transmembrane region" description="Helical" evidence="6">
    <location>
        <begin position="35"/>
        <end position="55"/>
    </location>
</feature>
<dbReference type="AlphaFoldDB" id="A0ABD5U9B4"/>
<comment type="subcellular location">
    <subcellularLocation>
        <location evidence="1">Cell membrane</location>
        <topology evidence="1">Multi-pass membrane protein</topology>
    </subcellularLocation>
</comment>
<feature type="transmembrane region" description="Helical" evidence="6">
    <location>
        <begin position="243"/>
        <end position="265"/>
    </location>
</feature>
<keyword evidence="4 6" id="KW-1133">Transmembrane helix</keyword>
<dbReference type="GO" id="GO:0005886">
    <property type="term" value="C:plasma membrane"/>
    <property type="evidence" value="ECO:0007669"/>
    <property type="project" value="UniProtKB-SubCell"/>
</dbReference>
<accession>A0ABD5U9B4</accession>
<evidence type="ECO:0000256" key="6">
    <source>
        <dbReference type="SAM" id="Phobius"/>
    </source>
</evidence>
<keyword evidence="5 6" id="KW-0472">Membrane</keyword>
<feature type="transmembrane region" description="Helical" evidence="6">
    <location>
        <begin position="285"/>
        <end position="309"/>
    </location>
</feature>
<organism evidence="7 8">
    <name type="scientific">Halomarina ordinaria</name>
    <dbReference type="NCBI Taxonomy" id="3033939"/>
    <lineage>
        <taxon>Archaea</taxon>
        <taxon>Methanobacteriati</taxon>
        <taxon>Methanobacteriota</taxon>
        <taxon>Stenosarchaea group</taxon>
        <taxon>Halobacteria</taxon>
        <taxon>Halobacteriales</taxon>
        <taxon>Natronomonadaceae</taxon>
        <taxon>Halomarina</taxon>
    </lineage>
</organism>
<evidence type="ECO:0000313" key="8">
    <source>
        <dbReference type="Proteomes" id="UP001596406"/>
    </source>
</evidence>
<dbReference type="EMBL" id="JBHSXM010000001">
    <property type="protein sequence ID" value="MFC6835398.1"/>
    <property type="molecule type" value="Genomic_DNA"/>
</dbReference>
<evidence type="ECO:0000256" key="4">
    <source>
        <dbReference type="ARBA" id="ARBA00022989"/>
    </source>
</evidence>
<dbReference type="RefSeq" id="WP_304447099.1">
    <property type="nucleotide sequence ID" value="NZ_JARRAH010000001.1"/>
</dbReference>
<evidence type="ECO:0000256" key="3">
    <source>
        <dbReference type="ARBA" id="ARBA00022692"/>
    </source>
</evidence>